<dbReference type="RefSeq" id="WP_133224936.1">
    <property type="nucleotide sequence ID" value="NZ_SMRT01000001.1"/>
</dbReference>
<dbReference type="SUPFAM" id="SSF53850">
    <property type="entry name" value="Periplasmic binding protein-like II"/>
    <property type="match status" value="1"/>
</dbReference>
<organism evidence="3 4">
    <name type="scientific">Paenibacillus piri</name>
    <dbReference type="NCBI Taxonomy" id="2547395"/>
    <lineage>
        <taxon>Bacteria</taxon>
        <taxon>Bacillati</taxon>
        <taxon>Bacillota</taxon>
        <taxon>Bacilli</taxon>
        <taxon>Bacillales</taxon>
        <taxon>Paenibacillaceae</taxon>
        <taxon>Paenibacillus</taxon>
    </lineage>
</organism>
<dbReference type="PANTHER" id="PTHR43649">
    <property type="entry name" value="ARABINOSE-BINDING PROTEIN-RELATED"/>
    <property type="match status" value="1"/>
</dbReference>
<accession>A0A4R5KWP4</accession>
<name>A0A4R5KWP4_9BACL</name>
<evidence type="ECO:0000256" key="2">
    <source>
        <dbReference type="SAM" id="MobiDB-lite"/>
    </source>
</evidence>
<keyword evidence="4" id="KW-1185">Reference proteome</keyword>
<dbReference type="Proteomes" id="UP000295636">
    <property type="component" value="Unassembled WGS sequence"/>
</dbReference>
<evidence type="ECO:0000313" key="4">
    <source>
        <dbReference type="Proteomes" id="UP000295636"/>
    </source>
</evidence>
<proteinExistence type="predicted"/>
<feature type="region of interest" description="Disordered" evidence="2">
    <location>
        <begin position="26"/>
        <end position="55"/>
    </location>
</feature>
<keyword evidence="1" id="KW-0732">Signal</keyword>
<dbReference type="OrthoDB" id="9787283at2"/>
<dbReference type="InterPro" id="IPR050490">
    <property type="entry name" value="Bact_solute-bd_prot1"/>
</dbReference>
<reference evidence="3 4" key="1">
    <citation type="submission" date="2019-03" db="EMBL/GenBank/DDBJ databases">
        <title>This is whole genome sequence of Paenibacillus sp MS74 strain.</title>
        <authorList>
            <person name="Trinh H.N."/>
        </authorList>
    </citation>
    <scope>NUCLEOTIDE SEQUENCE [LARGE SCALE GENOMIC DNA]</scope>
    <source>
        <strain evidence="3 4">MS74</strain>
    </source>
</reference>
<sequence length="536" mass="60727">MKKTRWAQGLTGAIVVSVALTGCQTGGQGQDKTAKAPEAKAGDQAGKPAPAANADGKVLDKKIEVSVFMRPRPESVESNDLLWMKPIVDKTNVNFKWLKAPTDNNDYIEKFNLTLAGGTLPDLMEATPDLLNKGGENGVFEPLNKLIDQHMPNFKKILEQNPAILKDIKSDDGNIYFFPQISAVKTINLVIYRQDWLEKLGLKEPKTTEEIYQVLKAFKEKDPNGNGKNDEIPFTTRNKIKGLLPFVEPFGVSFEEDFYVDNGKVKYTYTDPRLKDALAFTAKLYSEGLIDKEYITNDQKIWESRFTNEVSGATFDSFPRVDYLEKLVAKANPKVNMNGLTPLQGPAGAPYTKSQQTLIKNGFAISSKSKLKTEIAKMQDWFYSPEGQLAMNFGKLGETYTMENNEPKYTDLVMKDKNNSPLIKMYELGHREFAYAWDIRYENAMVPPKLAKIRDSVAPFIKEKYPVTLSFKQPERDVLNSKFTEITTYKDEMINKFIMGSEPLSKFDDYVKQIDKMGIDAVLKIQQASYDRYLKR</sequence>
<dbReference type="EMBL" id="SMRT01000001">
    <property type="protein sequence ID" value="TDG00227.1"/>
    <property type="molecule type" value="Genomic_DNA"/>
</dbReference>
<dbReference type="PROSITE" id="PS51257">
    <property type="entry name" value="PROKAR_LIPOPROTEIN"/>
    <property type="match status" value="1"/>
</dbReference>
<dbReference type="PANTHER" id="PTHR43649:SF33">
    <property type="entry name" value="POLYGALACTURONAN_RHAMNOGALACTURONAN-BINDING PROTEIN YTCQ"/>
    <property type="match status" value="1"/>
</dbReference>
<feature type="compositionally biased region" description="Basic and acidic residues" evidence="2">
    <location>
        <begin position="32"/>
        <end position="41"/>
    </location>
</feature>
<evidence type="ECO:0000256" key="1">
    <source>
        <dbReference type="ARBA" id="ARBA00022729"/>
    </source>
</evidence>
<dbReference type="AlphaFoldDB" id="A0A4R5KWP4"/>
<dbReference type="Gene3D" id="3.40.190.10">
    <property type="entry name" value="Periplasmic binding protein-like II"/>
    <property type="match status" value="2"/>
</dbReference>
<gene>
    <name evidence="3" type="ORF">E1757_00875</name>
</gene>
<comment type="caution">
    <text evidence="3">The sequence shown here is derived from an EMBL/GenBank/DDBJ whole genome shotgun (WGS) entry which is preliminary data.</text>
</comment>
<protein>
    <submittedName>
        <fullName evidence="3">Extracellular solute-binding protein</fullName>
    </submittedName>
</protein>
<evidence type="ECO:0000313" key="3">
    <source>
        <dbReference type="EMBL" id="TDG00227.1"/>
    </source>
</evidence>